<dbReference type="Pfam" id="PF24964">
    <property type="entry name" value="DUF7769"/>
    <property type="match status" value="1"/>
</dbReference>
<dbReference type="Gene3D" id="3.30.420.10">
    <property type="entry name" value="Ribonuclease H-like superfamily/Ribonuclease H"/>
    <property type="match status" value="1"/>
</dbReference>
<dbReference type="EMBL" id="VJMI01013293">
    <property type="protein sequence ID" value="KAF0748156.1"/>
    <property type="molecule type" value="Genomic_DNA"/>
</dbReference>
<dbReference type="GO" id="GO:0003676">
    <property type="term" value="F:nucleic acid binding"/>
    <property type="evidence" value="ECO:0007669"/>
    <property type="project" value="InterPro"/>
</dbReference>
<comment type="caution">
    <text evidence="3">The sequence shown here is derived from an EMBL/GenBank/DDBJ whole genome shotgun (WGS) entry which is preliminary data.</text>
</comment>
<gene>
    <name evidence="3" type="ORF">AaE_007446</name>
</gene>
<dbReference type="AlphaFoldDB" id="A0A6A5AGK8"/>
<feature type="compositionally biased region" description="Basic residues" evidence="1">
    <location>
        <begin position="70"/>
        <end position="82"/>
    </location>
</feature>
<protein>
    <recommendedName>
        <fullName evidence="2">DUF7769 domain-containing protein</fullName>
    </recommendedName>
</protein>
<evidence type="ECO:0000256" key="1">
    <source>
        <dbReference type="SAM" id="MobiDB-lite"/>
    </source>
</evidence>
<proteinExistence type="predicted"/>
<reference evidence="3 4" key="1">
    <citation type="submission" date="2019-06" db="EMBL/GenBank/DDBJ databases">
        <title>Genomics analysis of Aphanomyces spp. identifies a new class of oomycete effector associated with host adaptation.</title>
        <authorList>
            <person name="Gaulin E."/>
        </authorList>
    </citation>
    <scope>NUCLEOTIDE SEQUENCE [LARGE SCALE GENOMIC DNA]</scope>
    <source>
        <strain evidence="3 4">E</strain>
    </source>
</reference>
<evidence type="ECO:0000313" key="4">
    <source>
        <dbReference type="Proteomes" id="UP000469452"/>
    </source>
</evidence>
<evidence type="ECO:0000259" key="2">
    <source>
        <dbReference type="Pfam" id="PF24964"/>
    </source>
</evidence>
<dbReference type="Proteomes" id="UP000469452">
    <property type="component" value="Unassembled WGS sequence"/>
</dbReference>
<dbReference type="InterPro" id="IPR056671">
    <property type="entry name" value="DUF7769"/>
</dbReference>
<sequence length="473" mass="53921">MPRATTKHDLPDDERMSLYHDLLVHKVDGRLPHGKATELRLKYGVSKHTVSKIWKRGQETAARTGVASVARRKKGRSGRPPKRSIQDLEAAIKSVPPHLRSTLLSLAKSSSIPPTTLWRLLKTKKLRRRTSRLKPMVTDKHKADRVAFAQSFMRSSNGQTWWHDMHDRVHIDEKWFFLTLVNRRYYMWHDEDVPVRKCKSKRHIVKVMFLTAVARPRFDYAKKTMWDGKIGTWPFVSQVAAKRKSKKRPRGALVTTPMTVTKTIYRDFLLTHVIPSIKRMWPGRRGSPIYIQQDNARPHVALDDAAVTAAGVADGWNIQLVCQPAMSPDFNVLDLGFFNSIQALQHHRIANGIDDLVSAVESAFGELDWRVLDKTFITLQRVLEESLRMGGDNSYKLPHLGKDKVLRHGPAARVVCDPDVVSSIQAMNTRMDFERRVDNLSSVLALCVVESTINMSNIDELCTMVEEVNDDEG</sequence>
<feature type="domain" description="DUF7769" evidence="2">
    <location>
        <begin position="10"/>
        <end position="62"/>
    </location>
</feature>
<evidence type="ECO:0000313" key="3">
    <source>
        <dbReference type="EMBL" id="KAF0748156.1"/>
    </source>
</evidence>
<dbReference type="PANTHER" id="PTHR47169">
    <property type="entry name" value="OS01G0541250 PROTEIN"/>
    <property type="match status" value="1"/>
</dbReference>
<accession>A0A6A5AGK8</accession>
<name>A0A6A5AGK8_APHAT</name>
<dbReference type="PANTHER" id="PTHR47169:SF2">
    <property type="entry name" value="OS01G0541250 PROTEIN"/>
    <property type="match status" value="1"/>
</dbReference>
<dbReference type="VEuPathDB" id="FungiDB:H257_01537"/>
<dbReference type="InterPro" id="IPR036397">
    <property type="entry name" value="RNaseH_sf"/>
</dbReference>
<organism evidence="3 4">
    <name type="scientific">Aphanomyces astaci</name>
    <name type="common">Crayfish plague agent</name>
    <dbReference type="NCBI Taxonomy" id="112090"/>
    <lineage>
        <taxon>Eukaryota</taxon>
        <taxon>Sar</taxon>
        <taxon>Stramenopiles</taxon>
        <taxon>Oomycota</taxon>
        <taxon>Saprolegniomycetes</taxon>
        <taxon>Saprolegniales</taxon>
        <taxon>Verrucalvaceae</taxon>
        <taxon>Aphanomyces</taxon>
    </lineage>
</organism>
<feature type="region of interest" description="Disordered" evidence="1">
    <location>
        <begin position="64"/>
        <end position="83"/>
    </location>
</feature>